<organism evidence="8 9">
    <name type="scientific">Aquisphaera giovannonii</name>
    <dbReference type="NCBI Taxonomy" id="406548"/>
    <lineage>
        <taxon>Bacteria</taxon>
        <taxon>Pseudomonadati</taxon>
        <taxon>Planctomycetota</taxon>
        <taxon>Planctomycetia</taxon>
        <taxon>Isosphaerales</taxon>
        <taxon>Isosphaeraceae</taxon>
        <taxon>Aquisphaera</taxon>
    </lineage>
</organism>
<evidence type="ECO:0000313" key="8">
    <source>
        <dbReference type="EMBL" id="QEH35925.1"/>
    </source>
</evidence>
<feature type="region of interest" description="Disordered" evidence="5">
    <location>
        <begin position="1"/>
        <end position="27"/>
    </location>
</feature>
<dbReference type="AlphaFoldDB" id="A0A5B9W762"/>
<proteinExistence type="inferred from homology"/>
<dbReference type="Gene3D" id="3.40.50.150">
    <property type="entry name" value="Vaccinia Virus protein VP39"/>
    <property type="match status" value="1"/>
</dbReference>
<dbReference type="PANTHER" id="PTHR43317:SF1">
    <property type="entry name" value="THERMOSPERMINE SYNTHASE ACAULIS5"/>
    <property type="match status" value="1"/>
</dbReference>
<feature type="transmembrane region" description="Helical" evidence="6">
    <location>
        <begin position="182"/>
        <end position="201"/>
    </location>
</feature>
<feature type="compositionally biased region" description="Gly residues" evidence="5">
    <location>
        <begin position="9"/>
        <end position="22"/>
    </location>
</feature>
<comment type="similarity">
    <text evidence="1">Belongs to the spermidine/spermine synthase family.</text>
</comment>
<feature type="transmembrane region" description="Helical" evidence="6">
    <location>
        <begin position="37"/>
        <end position="55"/>
    </location>
</feature>
<dbReference type="CDD" id="cd02440">
    <property type="entry name" value="AdoMet_MTases"/>
    <property type="match status" value="1"/>
</dbReference>
<feature type="transmembrane region" description="Helical" evidence="6">
    <location>
        <begin position="622"/>
        <end position="643"/>
    </location>
</feature>
<dbReference type="PROSITE" id="PS51006">
    <property type="entry name" value="PABS_2"/>
    <property type="match status" value="1"/>
</dbReference>
<dbReference type="Pfam" id="PF01564">
    <property type="entry name" value="Spermine_synth"/>
    <property type="match status" value="1"/>
</dbReference>
<dbReference type="InterPro" id="IPR030374">
    <property type="entry name" value="PABS"/>
</dbReference>
<evidence type="ECO:0000256" key="4">
    <source>
        <dbReference type="PROSITE-ProRule" id="PRU00354"/>
    </source>
</evidence>
<feature type="transmembrane region" description="Helical" evidence="6">
    <location>
        <begin position="738"/>
        <end position="754"/>
    </location>
</feature>
<keyword evidence="9" id="KW-1185">Reference proteome</keyword>
<accession>A0A5B9W762</accession>
<evidence type="ECO:0000256" key="1">
    <source>
        <dbReference type="ARBA" id="ARBA00007867"/>
    </source>
</evidence>
<feature type="transmembrane region" description="Helical" evidence="6">
    <location>
        <begin position="61"/>
        <end position="82"/>
    </location>
</feature>
<keyword evidence="3 4" id="KW-0620">Polyamine biosynthesis</keyword>
<name>A0A5B9W762_9BACT</name>
<dbReference type="EMBL" id="CP042997">
    <property type="protein sequence ID" value="QEH35925.1"/>
    <property type="molecule type" value="Genomic_DNA"/>
</dbReference>
<comment type="caution">
    <text evidence="4">Lacks conserved residue(s) required for the propagation of feature annotation.</text>
</comment>
<dbReference type="GO" id="GO:0006596">
    <property type="term" value="P:polyamine biosynthetic process"/>
    <property type="evidence" value="ECO:0007669"/>
    <property type="project" value="UniProtKB-UniRule"/>
</dbReference>
<keyword evidence="6" id="KW-0812">Transmembrane</keyword>
<dbReference type="EC" id="2.5.1.16" evidence="8"/>
<evidence type="ECO:0000259" key="7">
    <source>
        <dbReference type="PROSITE" id="PS51006"/>
    </source>
</evidence>
<feature type="transmembrane region" description="Helical" evidence="6">
    <location>
        <begin position="565"/>
        <end position="585"/>
    </location>
</feature>
<keyword evidence="6" id="KW-0472">Membrane</keyword>
<keyword evidence="2 4" id="KW-0808">Transferase</keyword>
<feature type="transmembrane region" description="Helical" evidence="6">
    <location>
        <begin position="145"/>
        <end position="167"/>
    </location>
</feature>
<evidence type="ECO:0000256" key="6">
    <source>
        <dbReference type="SAM" id="Phobius"/>
    </source>
</evidence>
<evidence type="ECO:0000256" key="5">
    <source>
        <dbReference type="SAM" id="MobiDB-lite"/>
    </source>
</evidence>
<feature type="domain" description="PABS" evidence="7">
    <location>
        <begin position="336"/>
        <end position="482"/>
    </location>
</feature>
<keyword evidence="6" id="KW-1133">Transmembrane helix</keyword>
<dbReference type="PANTHER" id="PTHR43317">
    <property type="entry name" value="THERMOSPERMINE SYNTHASE ACAULIS5"/>
    <property type="match status" value="1"/>
</dbReference>
<feature type="transmembrane region" description="Helical" evidence="6">
    <location>
        <begin position="682"/>
        <end position="702"/>
    </location>
</feature>
<feature type="transmembrane region" description="Helical" evidence="6">
    <location>
        <begin position="94"/>
        <end position="113"/>
    </location>
</feature>
<evidence type="ECO:0000256" key="3">
    <source>
        <dbReference type="ARBA" id="ARBA00023115"/>
    </source>
</evidence>
<dbReference type="InterPro" id="IPR029063">
    <property type="entry name" value="SAM-dependent_MTases_sf"/>
</dbReference>
<dbReference type="GO" id="GO:0004766">
    <property type="term" value="F:spermidine synthase activity"/>
    <property type="evidence" value="ECO:0007669"/>
    <property type="project" value="UniProtKB-EC"/>
</dbReference>
<sequence length="767" mass="83096">MTGDSRGTAGKGELAGGPGFGTGDARASSPRRASAELFLVSFLVLFHELACIRWFGATVVFLTFFTNLVLMASFLGVSVGCLAARRGFRLMNGFAILAATAVAASYAVLWLYARYERLMIDVGGQQSPQLIFFGTDARVRDISSFVVPIEVVAGAFFVLIALAFVGLGQEMGRRFDAIPNRIAAYTSDILGSLMGIVAFGLVSVLQLHSVVWFGLTFLLALPLVRGRGWRALHVLAAAAALLVAARVDWPRGAEGTSVENTWSPYYLVSYKPGKLWIDVNNLNHQGMQEIGGAATAYRLPYRLNRDSGGGAFDDVLIIGAGSGNDVSAALLEGAGRVDAVEIDPVINAIGRRDHPNRPFDDPRVRIHLDDGRSFVRRTDRAYDLVVYALVDSLVLHSGYSSLRLESFLFTEQAFRDIKARLKPGGVFALYNYYRQGWVVGRIERLAEKVFGTKPVVISLPYQSTIRPSSNQRGYITFLLIGNTGSDVVERIRGRFAGGDFYWMADDRAAGRPRTAFGAEPPGGVDPASEGVKKIGPASVDVEGADRLPTDDWPFLYLREPRIPGLSLRGMAIVGVLSTLLLLAFAPVRSVRPDGRMFFLGAGFMLLETKGVVHMALLFGSTWVVNSVVFAAILCMILLSNVYVLRFRPRALRPYYALLILFLAVNSLVPMTEFLALAGAWKTVVSCVVVFVPVFFAGVIFAASFRDSRRPDVDFGSNIGGVIVGGLSENLSVVGGFQALLWLAIVYYLLSAVFGPKGVKGWSGSAGD</sequence>
<dbReference type="SUPFAM" id="SSF53335">
    <property type="entry name" value="S-adenosyl-L-methionine-dependent methyltransferases"/>
    <property type="match status" value="1"/>
</dbReference>
<reference evidence="8 9" key="1">
    <citation type="submission" date="2019-08" db="EMBL/GenBank/DDBJ databases">
        <title>Deep-cultivation of Planctomycetes and their phenomic and genomic characterization uncovers novel biology.</title>
        <authorList>
            <person name="Wiegand S."/>
            <person name="Jogler M."/>
            <person name="Boedeker C."/>
            <person name="Pinto D."/>
            <person name="Vollmers J."/>
            <person name="Rivas-Marin E."/>
            <person name="Kohn T."/>
            <person name="Peeters S.H."/>
            <person name="Heuer A."/>
            <person name="Rast P."/>
            <person name="Oberbeckmann S."/>
            <person name="Bunk B."/>
            <person name="Jeske O."/>
            <person name="Meyerdierks A."/>
            <person name="Storesund J.E."/>
            <person name="Kallscheuer N."/>
            <person name="Luecker S."/>
            <person name="Lage O.M."/>
            <person name="Pohl T."/>
            <person name="Merkel B.J."/>
            <person name="Hornburger P."/>
            <person name="Mueller R.-W."/>
            <person name="Bruemmer F."/>
            <person name="Labrenz M."/>
            <person name="Spormann A.M."/>
            <person name="Op den Camp H."/>
            <person name="Overmann J."/>
            <person name="Amann R."/>
            <person name="Jetten M.S.M."/>
            <person name="Mascher T."/>
            <person name="Medema M.H."/>
            <person name="Devos D.P."/>
            <person name="Kaster A.-K."/>
            <person name="Ovreas L."/>
            <person name="Rohde M."/>
            <person name="Galperin M.Y."/>
            <person name="Jogler C."/>
        </authorList>
    </citation>
    <scope>NUCLEOTIDE SEQUENCE [LARGE SCALE GENOMIC DNA]</scope>
    <source>
        <strain evidence="8 9">OJF2</strain>
    </source>
</reference>
<protein>
    <submittedName>
        <fullName evidence="8">Spermidine synthase</fullName>
        <ecNumber evidence="8">2.5.1.16</ecNumber>
    </submittedName>
</protein>
<feature type="transmembrane region" description="Helical" evidence="6">
    <location>
        <begin position="597"/>
        <end position="616"/>
    </location>
</feature>
<evidence type="ECO:0000256" key="2">
    <source>
        <dbReference type="ARBA" id="ARBA00022679"/>
    </source>
</evidence>
<evidence type="ECO:0000313" key="9">
    <source>
        <dbReference type="Proteomes" id="UP000324233"/>
    </source>
</evidence>
<feature type="transmembrane region" description="Helical" evidence="6">
    <location>
        <begin position="655"/>
        <end position="676"/>
    </location>
</feature>
<dbReference type="KEGG" id="agv:OJF2_44820"/>
<gene>
    <name evidence="8" type="primary">speE_2</name>
    <name evidence="8" type="ORF">OJF2_44820</name>
</gene>
<dbReference type="Proteomes" id="UP000324233">
    <property type="component" value="Chromosome"/>
</dbReference>